<dbReference type="InterPro" id="IPR027417">
    <property type="entry name" value="P-loop_NTPase"/>
</dbReference>
<dbReference type="InParanoid" id="A0A4W6ESB1"/>
<reference evidence="1" key="2">
    <citation type="submission" date="2025-08" db="UniProtKB">
        <authorList>
            <consortium name="Ensembl"/>
        </authorList>
    </citation>
    <scope>IDENTIFICATION</scope>
</reference>
<reference evidence="1" key="3">
    <citation type="submission" date="2025-09" db="UniProtKB">
        <authorList>
            <consortium name="Ensembl"/>
        </authorList>
    </citation>
    <scope>IDENTIFICATION</scope>
</reference>
<dbReference type="GeneTree" id="ENSGT00940000179748"/>
<evidence type="ECO:0000313" key="1">
    <source>
        <dbReference type="Ensembl" id="ENSLCAP00010040058.1"/>
    </source>
</evidence>
<protein>
    <recommendedName>
        <fullName evidence="3">Sulfotransferase</fullName>
    </recommendedName>
</protein>
<keyword evidence="2" id="KW-1185">Reference proteome</keyword>
<name>A0A4W6ESB1_LATCA</name>
<dbReference type="AlphaFoldDB" id="A0A4W6ESB1"/>
<sequence length="91" mass="10440">NHLSHVESPFTMDLSPHLELFDFHGVSMTHYFTENWENIQTFQVRPDDILLATYPKAGLSTNLSKVWHQIIIVFPLCLLPSCSTQHSTSVE</sequence>
<organism evidence="1 2">
    <name type="scientific">Lates calcarifer</name>
    <name type="common">Barramundi</name>
    <name type="synonym">Holocentrus calcarifer</name>
    <dbReference type="NCBI Taxonomy" id="8187"/>
    <lineage>
        <taxon>Eukaryota</taxon>
        <taxon>Metazoa</taxon>
        <taxon>Chordata</taxon>
        <taxon>Craniata</taxon>
        <taxon>Vertebrata</taxon>
        <taxon>Euteleostomi</taxon>
        <taxon>Actinopterygii</taxon>
        <taxon>Neopterygii</taxon>
        <taxon>Teleostei</taxon>
        <taxon>Neoteleostei</taxon>
        <taxon>Acanthomorphata</taxon>
        <taxon>Carangaria</taxon>
        <taxon>Carangaria incertae sedis</taxon>
        <taxon>Centropomidae</taxon>
        <taxon>Lates</taxon>
    </lineage>
</organism>
<evidence type="ECO:0000313" key="2">
    <source>
        <dbReference type="Proteomes" id="UP000314980"/>
    </source>
</evidence>
<accession>A0A4W6ESB1</accession>
<evidence type="ECO:0008006" key="3">
    <source>
        <dbReference type="Google" id="ProtNLM"/>
    </source>
</evidence>
<proteinExistence type="predicted"/>
<dbReference type="Gene3D" id="3.40.50.300">
    <property type="entry name" value="P-loop containing nucleotide triphosphate hydrolases"/>
    <property type="match status" value="1"/>
</dbReference>
<dbReference type="Ensembl" id="ENSLCAT00010041005.1">
    <property type="protein sequence ID" value="ENSLCAP00010040058.1"/>
    <property type="gene ID" value="ENSLCAG00010018704.1"/>
</dbReference>
<dbReference type="SUPFAM" id="SSF52540">
    <property type="entry name" value="P-loop containing nucleoside triphosphate hydrolases"/>
    <property type="match status" value="1"/>
</dbReference>
<reference evidence="2" key="1">
    <citation type="submission" date="2015-09" db="EMBL/GenBank/DDBJ databases">
        <authorList>
            <person name="Sai Rama Sridatta P."/>
        </authorList>
    </citation>
    <scope>NUCLEOTIDE SEQUENCE [LARGE SCALE GENOMIC DNA]</scope>
</reference>
<dbReference type="Proteomes" id="UP000314980">
    <property type="component" value="Unassembled WGS sequence"/>
</dbReference>